<accession>A0A0E9XY73</accession>
<name>A0A0E9XY73_ANGAN</name>
<dbReference type="EMBL" id="GBXM01000963">
    <property type="protein sequence ID" value="JAI07615.1"/>
    <property type="molecule type" value="Transcribed_RNA"/>
</dbReference>
<evidence type="ECO:0000313" key="1">
    <source>
        <dbReference type="EMBL" id="JAI07615.1"/>
    </source>
</evidence>
<sequence>MDTMFFLKMKKIRKLLWISVGEMPVIKGVPWWLNVTLPSCVQATTKQMCIIFYSSVISMYFKTYFSKPKFPTIKIHPNRLGVVMRTVS</sequence>
<reference evidence="1" key="2">
    <citation type="journal article" date="2015" name="Fish Shellfish Immunol.">
        <title>Early steps in the European eel (Anguilla anguilla)-Vibrio vulnificus interaction in the gills: Role of the RtxA13 toxin.</title>
        <authorList>
            <person name="Callol A."/>
            <person name="Pajuelo D."/>
            <person name="Ebbesson L."/>
            <person name="Teles M."/>
            <person name="MacKenzie S."/>
            <person name="Amaro C."/>
        </authorList>
    </citation>
    <scope>NUCLEOTIDE SEQUENCE</scope>
</reference>
<protein>
    <submittedName>
        <fullName evidence="1">Uncharacterized protein</fullName>
    </submittedName>
</protein>
<reference evidence="1" key="1">
    <citation type="submission" date="2014-11" db="EMBL/GenBank/DDBJ databases">
        <authorList>
            <person name="Amaro Gonzalez C."/>
        </authorList>
    </citation>
    <scope>NUCLEOTIDE SEQUENCE</scope>
</reference>
<organism evidence="1">
    <name type="scientific">Anguilla anguilla</name>
    <name type="common">European freshwater eel</name>
    <name type="synonym">Muraena anguilla</name>
    <dbReference type="NCBI Taxonomy" id="7936"/>
    <lineage>
        <taxon>Eukaryota</taxon>
        <taxon>Metazoa</taxon>
        <taxon>Chordata</taxon>
        <taxon>Craniata</taxon>
        <taxon>Vertebrata</taxon>
        <taxon>Euteleostomi</taxon>
        <taxon>Actinopterygii</taxon>
        <taxon>Neopterygii</taxon>
        <taxon>Teleostei</taxon>
        <taxon>Anguilliformes</taxon>
        <taxon>Anguillidae</taxon>
        <taxon>Anguilla</taxon>
    </lineage>
</organism>
<dbReference type="AlphaFoldDB" id="A0A0E9XY73"/>
<proteinExistence type="predicted"/>